<proteinExistence type="predicted"/>
<sequence length="268" mass="30395">MKKILSIFSSIFIIPLASALSVSCEAIVTIASKSYKGKTDEINIFFNGKNIIKPYNLKYLEFINDSWEHFGFESSLSSNKIENNLILVTTDEEKNFINVLSEIYKPLVIATDLYDFTGMTIIVENIFLNSINVKRVNENDYSTTIESELALTIKKGWKEQGKILASLSNSTPLDKAETFLFINKIINGIELNLKVSDNMVKDEKTNEKYYEIQGSLSETQQAQFTSKLISRANAKLSLDLTDKITFDDKQNTLQIDGINYKFVEKSNV</sequence>
<dbReference type="KEGG" id="sfz:SFLOR_v1c04920"/>
<evidence type="ECO:0000256" key="1">
    <source>
        <dbReference type="SAM" id="SignalP"/>
    </source>
</evidence>
<dbReference type="EMBL" id="CP025057">
    <property type="protein sequence ID" value="AUB31544.1"/>
    <property type="molecule type" value="Genomic_DNA"/>
</dbReference>
<feature type="chain" id="PRO_5014707270" description="Lipoprotein" evidence="1">
    <location>
        <begin position="20"/>
        <end position="268"/>
    </location>
</feature>
<dbReference type="RefSeq" id="WP_100916531.1">
    <property type="nucleotide sequence ID" value="NZ_CP025057.1"/>
</dbReference>
<evidence type="ECO:0000313" key="2">
    <source>
        <dbReference type="EMBL" id="AUB31544.1"/>
    </source>
</evidence>
<accession>A0A2K8SDK3</accession>
<protein>
    <recommendedName>
        <fullName evidence="4">Lipoprotein</fullName>
    </recommendedName>
</protein>
<keyword evidence="1" id="KW-0732">Signal</keyword>
<dbReference type="AlphaFoldDB" id="A0A2K8SDK3"/>
<name>A0A2K8SDK3_9MOLU</name>
<gene>
    <name evidence="2" type="ORF">SFLOR_v1c04920</name>
</gene>
<organism evidence="2 3">
    <name type="scientific">Spiroplasma floricola 23-6</name>
    <dbReference type="NCBI Taxonomy" id="1336749"/>
    <lineage>
        <taxon>Bacteria</taxon>
        <taxon>Bacillati</taxon>
        <taxon>Mycoplasmatota</taxon>
        <taxon>Mollicutes</taxon>
        <taxon>Entomoplasmatales</taxon>
        <taxon>Spiroplasmataceae</taxon>
        <taxon>Spiroplasma</taxon>
    </lineage>
</organism>
<evidence type="ECO:0000313" key="3">
    <source>
        <dbReference type="Proteomes" id="UP000231823"/>
    </source>
</evidence>
<evidence type="ECO:0008006" key="4">
    <source>
        <dbReference type="Google" id="ProtNLM"/>
    </source>
</evidence>
<dbReference type="Proteomes" id="UP000231823">
    <property type="component" value="Chromosome"/>
</dbReference>
<dbReference type="PROSITE" id="PS51257">
    <property type="entry name" value="PROKAR_LIPOPROTEIN"/>
    <property type="match status" value="1"/>
</dbReference>
<dbReference type="OrthoDB" id="388931at2"/>
<reference evidence="2 3" key="1">
    <citation type="submission" date="2017-12" db="EMBL/GenBank/DDBJ databases">
        <title>Complete genome sequence of Spiroplasma floricola 23-6 (ATCC 29989).</title>
        <authorList>
            <person name="Tsai Y.-M."/>
            <person name="Wu P.-S."/>
            <person name="Lo W.-S."/>
            <person name="Kuo C.-H."/>
        </authorList>
    </citation>
    <scope>NUCLEOTIDE SEQUENCE [LARGE SCALE GENOMIC DNA]</scope>
    <source>
        <strain evidence="2 3">23-6</strain>
    </source>
</reference>
<keyword evidence="3" id="KW-1185">Reference proteome</keyword>
<feature type="signal peptide" evidence="1">
    <location>
        <begin position="1"/>
        <end position="19"/>
    </location>
</feature>